<feature type="domain" description="HTH lysR-type" evidence="5">
    <location>
        <begin position="17"/>
        <end position="66"/>
    </location>
</feature>
<dbReference type="EMBL" id="QRDJ01000009">
    <property type="protein sequence ID" value="REC93851.1"/>
    <property type="molecule type" value="Genomic_DNA"/>
</dbReference>
<protein>
    <submittedName>
        <fullName evidence="6">LysR family transcriptional regulator</fullName>
    </submittedName>
</protein>
<evidence type="ECO:0000256" key="3">
    <source>
        <dbReference type="ARBA" id="ARBA00023125"/>
    </source>
</evidence>
<dbReference type="GO" id="GO:0003700">
    <property type="term" value="F:DNA-binding transcription factor activity"/>
    <property type="evidence" value="ECO:0007669"/>
    <property type="project" value="InterPro"/>
</dbReference>
<dbReference type="Pfam" id="PF03466">
    <property type="entry name" value="LysR_substrate"/>
    <property type="match status" value="1"/>
</dbReference>
<keyword evidence="7" id="KW-1185">Reference proteome</keyword>
<evidence type="ECO:0000313" key="6">
    <source>
        <dbReference type="EMBL" id="REC93851.1"/>
    </source>
</evidence>
<keyword evidence="3" id="KW-0238">DNA-binding</keyword>
<dbReference type="AlphaFoldDB" id="A0A3D9DT50"/>
<dbReference type="FunFam" id="1.10.10.10:FF:000001">
    <property type="entry name" value="LysR family transcriptional regulator"/>
    <property type="match status" value="1"/>
</dbReference>
<keyword evidence="2" id="KW-0805">Transcription regulation</keyword>
<dbReference type="InterPro" id="IPR036388">
    <property type="entry name" value="WH-like_DNA-bd_sf"/>
</dbReference>
<dbReference type="Gene3D" id="3.40.190.10">
    <property type="entry name" value="Periplasmic binding protein-like II"/>
    <property type="match status" value="2"/>
</dbReference>
<reference evidence="6 7" key="1">
    <citation type="submission" date="2018-07" db="EMBL/GenBank/DDBJ databases">
        <title>Genomic Encyclopedia of Type Strains, Phase IV (KMG-IV): sequencing the most valuable type-strain genomes for metagenomic binning, comparative biology and taxonomic classification.</title>
        <authorList>
            <person name="Goeker M."/>
        </authorList>
    </citation>
    <scope>NUCLEOTIDE SEQUENCE [LARGE SCALE GENOMIC DNA]</scope>
    <source>
        <strain evidence="6 7">DSM 14324</strain>
    </source>
</reference>
<keyword evidence="4" id="KW-0804">Transcription</keyword>
<dbReference type="SUPFAM" id="SSF46785">
    <property type="entry name" value="Winged helix' DNA-binding domain"/>
    <property type="match status" value="1"/>
</dbReference>
<dbReference type="Proteomes" id="UP000256334">
    <property type="component" value="Unassembled WGS sequence"/>
</dbReference>
<dbReference type="InterPro" id="IPR000847">
    <property type="entry name" value="LysR_HTH_N"/>
</dbReference>
<gene>
    <name evidence="6" type="ORF">C8D72_3200</name>
</gene>
<organism evidence="6 7">
    <name type="scientific">Kushneria indalinina DSM 14324</name>
    <dbReference type="NCBI Taxonomy" id="1122140"/>
    <lineage>
        <taxon>Bacteria</taxon>
        <taxon>Pseudomonadati</taxon>
        <taxon>Pseudomonadota</taxon>
        <taxon>Gammaproteobacteria</taxon>
        <taxon>Oceanospirillales</taxon>
        <taxon>Halomonadaceae</taxon>
        <taxon>Kushneria</taxon>
    </lineage>
</organism>
<comment type="similarity">
    <text evidence="1">Belongs to the LysR transcriptional regulatory family.</text>
</comment>
<accession>A0A3D9DT50</accession>
<evidence type="ECO:0000256" key="2">
    <source>
        <dbReference type="ARBA" id="ARBA00023015"/>
    </source>
</evidence>
<evidence type="ECO:0000256" key="4">
    <source>
        <dbReference type="ARBA" id="ARBA00023163"/>
    </source>
</evidence>
<dbReference type="PANTHER" id="PTHR30537:SF26">
    <property type="entry name" value="GLYCINE CLEAVAGE SYSTEM TRANSCRIPTIONAL ACTIVATOR"/>
    <property type="match status" value="1"/>
</dbReference>
<dbReference type="GO" id="GO:0006351">
    <property type="term" value="P:DNA-templated transcription"/>
    <property type="evidence" value="ECO:0007669"/>
    <property type="project" value="TreeGrafter"/>
</dbReference>
<evidence type="ECO:0000256" key="1">
    <source>
        <dbReference type="ARBA" id="ARBA00009437"/>
    </source>
</evidence>
<dbReference type="InterPro" id="IPR036390">
    <property type="entry name" value="WH_DNA-bd_sf"/>
</dbReference>
<dbReference type="Pfam" id="PF00126">
    <property type="entry name" value="HTH_1"/>
    <property type="match status" value="1"/>
</dbReference>
<name>A0A3D9DT50_9GAMM</name>
<dbReference type="PROSITE" id="PS50931">
    <property type="entry name" value="HTH_LYSR"/>
    <property type="match status" value="1"/>
</dbReference>
<dbReference type="SUPFAM" id="SSF53850">
    <property type="entry name" value="Periplasmic binding protein-like II"/>
    <property type="match status" value="1"/>
</dbReference>
<dbReference type="PRINTS" id="PR00039">
    <property type="entry name" value="HTHLYSR"/>
</dbReference>
<evidence type="ECO:0000313" key="7">
    <source>
        <dbReference type="Proteomes" id="UP000256334"/>
    </source>
</evidence>
<proteinExistence type="inferred from homology"/>
<dbReference type="InterPro" id="IPR005119">
    <property type="entry name" value="LysR_subst-bd"/>
</dbReference>
<dbReference type="RefSeq" id="WP_170140625.1">
    <property type="nucleotide sequence ID" value="NZ_QRDJ01000009.1"/>
</dbReference>
<dbReference type="InterPro" id="IPR058163">
    <property type="entry name" value="LysR-type_TF_proteobact-type"/>
</dbReference>
<comment type="caution">
    <text evidence="6">The sequence shown here is derived from an EMBL/GenBank/DDBJ whole genome shotgun (WGS) entry which is preliminary data.</text>
</comment>
<dbReference type="GO" id="GO:0043565">
    <property type="term" value="F:sequence-specific DNA binding"/>
    <property type="evidence" value="ECO:0007669"/>
    <property type="project" value="TreeGrafter"/>
</dbReference>
<dbReference type="PANTHER" id="PTHR30537">
    <property type="entry name" value="HTH-TYPE TRANSCRIPTIONAL REGULATOR"/>
    <property type="match status" value="1"/>
</dbReference>
<evidence type="ECO:0000259" key="5">
    <source>
        <dbReference type="PROSITE" id="PS50931"/>
    </source>
</evidence>
<dbReference type="Gene3D" id="1.10.10.10">
    <property type="entry name" value="Winged helix-like DNA-binding domain superfamily/Winged helix DNA-binding domain"/>
    <property type="match status" value="1"/>
</dbReference>
<sequence length="309" mass="34340">MSRLRSELPPMATLLPFEAAARLGSFKKAAEELCLTQAAISRQIRALEENMGVALFERHYREVRLTRAGNTLAAAVTSGLEEIAGCTSRLRHQQGQREVVLFTELYVAMYWLVPRLAEFRSNHPDITIRLNASSQPLSRAEERFDLALQCTGRPSGLLQPILSVPDTVFPICSPALAAEASLDIEDLLALPLLHFREELQDNWMGWHEWFAALGKTPAIPEGNCFDSYPVMLQAVMAGQGIGLGWAGGLDELLANNTLVRPSRQRVHLPEGMSLYRARHIRDQTATRIVQAWLTAKLQAPPSVTQIDSH</sequence>